<proteinExistence type="predicted"/>
<name>A0A317X376_9EURO</name>
<accession>A0A317X376</accession>
<evidence type="ECO:0000313" key="2">
    <source>
        <dbReference type="Proteomes" id="UP000246702"/>
    </source>
</evidence>
<dbReference type="EMBL" id="MSFK01000008">
    <property type="protein sequence ID" value="PWY91957.1"/>
    <property type="molecule type" value="Genomic_DNA"/>
</dbReference>
<dbReference type="GeneID" id="37109428"/>
<dbReference type="RefSeq" id="XP_025469685.1">
    <property type="nucleotide sequence ID" value="XM_025607285.1"/>
</dbReference>
<protein>
    <submittedName>
        <fullName evidence="1">Uncharacterized protein</fullName>
    </submittedName>
</protein>
<reference evidence="1 2" key="1">
    <citation type="submission" date="2016-12" db="EMBL/GenBank/DDBJ databases">
        <title>The genomes of Aspergillus section Nigri reveals drivers in fungal speciation.</title>
        <authorList>
            <consortium name="DOE Joint Genome Institute"/>
            <person name="Vesth T.C."/>
            <person name="Nybo J."/>
            <person name="Theobald S."/>
            <person name="Brandl J."/>
            <person name="Frisvad J.C."/>
            <person name="Nielsen K.F."/>
            <person name="Lyhne E.K."/>
            <person name="Kogle M.E."/>
            <person name="Kuo A."/>
            <person name="Riley R."/>
            <person name="Clum A."/>
            <person name="Nolan M."/>
            <person name="Lipzen A."/>
            <person name="Salamov A."/>
            <person name="Henrissat B."/>
            <person name="Wiebenga A."/>
            <person name="De Vries R.P."/>
            <person name="Grigoriev I.V."/>
            <person name="Mortensen U.H."/>
            <person name="Andersen M.R."/>
            <person name="Baker S.E."/>
        </authorList>
    </citation>
    <scope>NUCLEOTIDE SEQUENCE [LARGE SCALE GENOMIC DNA]</scope>
    <source>
        <strain evidence="1 2">CBS 115572</strain>
    </source>
</reference>
<gene>
    <name evidence="1" type="ORF">BO94DRAFT_385015</name>
</gene>
<dbReference type="AlphaFoldDB" id="A0A317X376"/>
<keyword evidence="2" id="KW-1185">Reference proteome</keyword>
<evidence type="ECO:0000313" key="1">
    <source>
        <dbReference type="EMBL" id="PWY91957.1"/>
    </source>
</evidence>
<organism evidence="1 2">
    <name type="scientific">Aspergillus sclerotioniger CBS 115572</name>
    <dbReference type="NCBI Taxonomy" id="1450535"/>
    <lineage>
        <taxon>Eukaryota</taxon>
        <taxon>Fungi</taxon>
        <taxon>Dikarya</taxon>
        <taxon>Ascomycota</taxon>
        <taxon>Pezizomycotina</taxon>
        <taxon>Eurotiomycetes</taxon>
        <taxon>Eurotiomycetidae</taxon>
        <taxon>Eurotiales</taxon>
        <taxon>Aspergillaceae</taxon>
        <taxon>Aspergillus</taxon>
        <taxon>Aspergillus subgen. Circumdati</taxon>
    </lineage>
</organism>
<dbReference type="Proteomes" id="UP000246702">
    <property type="component" value="Unassembled WGS sequence"/>
</dbReference>
<sequence length="172" mass="18666">MTLSMHGLILGRQAAGSLVLAGTRRGGPVSAYCAPVSPSQRTVPAMWRITEAIAGGAWLRWKRYPGNGLVTDKKLLLKSLGHQLSRIPDSLGKWLGSTPYWDLGRTWLSRGTSDAGGVCWSIFSTTTRDNGFVRGFRHLPTIEAPEGLFVAILTDLLNEAPPIRHYSVVPGV</sequence>
<comment type="caution">
    <text evidence="1">The sequence shown here is derived from an EMBL/GenBank/DDBJ whole genome shotgun (WGS) entry which is preliminary data.</text>
</comment>